<accession>A0A383B169</accession>
<organism evidence="1">
    <name type="scientific">marine metagenome</name>
    <dbReference type="NCBI Taxonomy" id="408172"/>
    <lineage>
        <taxon>unclassified sequences</taxon>
        <taxon>metagenomes</taxon>
        <taxon>ecological metagenomes</taxon>
    </lineage>
</organism>
<reference evidence="1" key="1">
    <citation type="submission" date="2018-05" db="EMBL/GenBank/DDBJ databases">
        <authorList>
            <person name="Lanie J.A."/>
            <person name="Ng W.-L."/>
            <person name="Kazmierczak K.M."/>
            <person name="Andrzejewski T.M."/>
            <person name="Davidsen T.M."/>
            <person name="Wayne K.J."/>
            <person name="Tettelin H."/>
            <person name="Glass J.I."/>
            <person name="Rusch D."/>
            <person name="Podicherti R."/>
            <person name="Tsui H.-C.T."/>
            <person name="Winkler M.E."/>
        </authorList>
    </citation>
    <scope>NUCLEOTIDE SEQUENCE</scope>
</reference>
<dbReference type="AlphaFoldDB" id="A0A383B169"/>
<feature type="non-terminal residue" evidence="1">
    <location>
        <position position="39"/>
    </location>
</feature>
<evidence type="ECO:0000313" key="1">
    <source>
        <dbReference type="EMBL" id="SVE13550.1"/>
    </source>
</evidence>
<protein>
    <submittedName>
        <fullName evidence="1">Uncharacterized protein</fullName>
    </submittedName>
</protein>
<gene>
    <name evidence="1" type="ORF">METZ01_LOCUS466404</name>
</gene>
<sequence>VLGEDNYIGPFCYLTGSLEIGNNNRFEALLSNGKKMSAD</sequence>
<feature type="non-terminal residue" evidence="1">
    <location>
        <position position="1"/>
    </location>
</feature>
<proteinExistence type="predicted"/>
<name>A0A383B169_9ZZZZ</name>
<dbReference type="EMBL" id="UINC01196512">
    <property type="protein sequence ID" value="SVE13550.1"/>
    <property type="molecule type" value="Genomic_DNA"/>
</dbReference>